<accession>A0A643ETL4</accession>
<dbReference type="Pfam" id="PF00580">
    <property type="entry name" value="UvrD-helicase"/>
    <property type="match status" value="1"/>
</dbReference>
<dbReference type="Gene3D" id="3.40.50.300">
    <property type="entry name" value="P-loop containing nucleotide triphosphate hydrolases"/>
    <property type="match status" value="1"/>
</dbReference>
<dbReference type="GO" id="GO:0016787">
    <property type="term" value="F:hydrolase activity"/>
    <property type="evidence" value="ECO:0007669"/>
    <property type="project" value="UniProtKB-KW"/>
</dbReference>
<keyword evidence="1" id="KW-0547">Nucleotide-binding</keyword>
<dbReference type="PANTHER" id="PTHR11070">
    <property type="entry name" value="UVRD / RECB / PCRA DNA HELICASE FAMILY MEMBER"/>
    <property type="match status" value="1"/>
</dbReference>
<dbReference type="GO" id="GO:0000725">
    <property type="term" value="P:recombinational repair"/>
    <property type="evidence" value="ECO:0007669"/>
    <property type="project" value="TreeGrafter"/>
</dbReference>
<dbReference type="PANTHER" id="PTHR11070:SF59">
    <property type="entry name" value="DNA 3'-5' HELICASE"/>
    <property type="match status" value="1"/>
</dbReference>
<dbReference type="InterPro" id="IPR027417">
    <property type="entry name" value="P-loop_NTPase"/>
</dbReference>
<feature type="domain" description="UvrD-like helicase ATP-binding" evidence="5">
    <location>
        <begin position="110"/>
        <end position="163"/>
    </location>
</feature>
<dbReference type="GO" id="GO:0033202">
    <property type="term" value="C:DNA helicase complex"/>
    <property type="evidence" value="ECO:0007669"/>
    <property type="project" value="TreeGrafter"/>
</dbReference>
<dbReference type="GO" id="GO:0043138">
    <property type="term" value="F:3'-5' DNA helicase activity"/>
    <property type="evidence" value="ECO:0007669"/>
    <property type="project" value="TreeGrafter"/>
</dbReference>
<keyword evidence="2" id="KW-0378">Hydrolase</keyword>
<comment type="caution">
    <text evidence="6">The sequence shown here is derived from an EMBL/GenBank/DDBJ whole genome shotgun (WGS) entry which is preliminary data.</text>
</comment>
<gene>
    <name evidence="6" type="ORF">F7Q93_22125</name>
</gene>
<dbReference type="GO" id="GO:0005524">
    <property type="term" value="F:ATP binding"/>
    <property type="evidence" value="ECO:0007669"/>
    <property type="project" value="UniProtKB-KW"/>
</dbReference>
<dbReference type="EMBL" id="VZPE01000014">
    <property type="protein sequence ID" value="KAB0566141.1"/>
    <property type="molecule type" value="Genomic_DNA"/>
</dbReference>
<evidence type="ECO:0000256" key="2">
    <source>
        <dbReference type="ARBA" id="ARBA00022801"/>
    </source>
</evidence>
<sequence length="473" mass="50680">MVTVAEIIEVRRGHIEAPAGCGKTELIAGCVAGGSLKPTLILTHTTAGVAALRQRLKRGNVPAANYRLNTIAGWALSIIAMFPERAGYRHNPLAAPDYTAIQSSVGALCRSGDIAREIAATYGRLLVDEYQDCSISQHAIVSGIANAIPTVVFGDPMQAVFGFGADPLADWNSNVASTFPRIGHLGTPWRWNNAGANDLGNWLLGARGLLQQGLSIDLRSCPGRVFWHPLGGVTAGAITEQIKVQYDISREHPNDSILIVGDSKLAETRHSYASRAYGVSVVEPVDFTDVVGSATSMNGRSGTSLLHACIGFLVKVMTNVYGDKLLARLQSIEADRNRTLPTPPERAAIALTHSGGYAEAVAFIKAMAADRDRRVYRHSAFNIMVDALSSSAATRRDLGETIAALREQQRHAGRVVPTKAVGSTLLLKGLEAHHAIILDADRPGNVMSRQHLYVALSRGARSVHVFSRNPILP</sequence>
<evidence type="ECO:0000256" key="3">
    <source>
        <dbReference type="ARBA" id="ARBA00022806"/>
    </source>
</evidence>
<protein>
    <submittedName>
        <fullName evidence="6">AAA family ATPase</fullName>
    </submittedName>
</protein>
<organism evidence="6">
    <name type="scientific">Brucella pituitosa</name>
    <dbReference type="NCBI Taxonomy" id="571256"/>
    <lineage>
        <taxon>Bacteria</taxon>
        <taxon>Pseudomonadati</taxon>
        <taxon>Pseudomonadota</taxon>
        <taxon>Alphaproteobacteria</taxon>
        <taxon>Hyphomicrobiales</taxon>
        <taxon>Brucellaceae</taxon>
        <taxon>Brucella/Ochrobactrum group</taxon>
        <taxon>Brucella</taxon>
    </lineage>
</organism>
<dbReference type="InterPro" id="IPR014016">
    <property type="entry name" value="UvrD-like_ATP-bd"/>
</dbReference>
<evidence type="ECO:0000256" key="1">
    <source>
        <dbReference type="ARBA" id="ARBA00022741"/>
    </source>
</evidence>
<name>A0A643ETL4_9HYPH</name>
<keyword evidence="3" id="KW-0347">Helicase</keyword>
<keyword evidence="4" id="KW-0067">ATP-binding</keyword>
<dbReference type="SUPFAM" id="SSF52540">
    <property type="entry name" value="P-loop containing nucleoside triphosphate hydrolases"/>
    <property type="match status" value="1"/>
</dbReference>
<evidence type="ECO:0000313" key="6">
    <source>
        <dbReference type="EMBL" id="KAB0566141.1"/>
    </source>
</evidence>
<evidence type="ECO:0000256" key="4">
    <source>
        <dbReference type="ARBA" id="ARBA00022840"/>
    </source>
</evidence>
<dbReference type="RefSeq" id="WP_128094897.1">
    <property type="nucleotide sequence ID" value="NZ_JBHEEN010000016.1"/>
</dbReference>
<proteinExistence type="predicted"/>
<reference evidence="6" key="1">
    <citation type="submission" date="2019-09" db="EMBL/GenBank/DDBJ databases">
        <title>Draft genome sequences of 48 bacterial type strains from the CCUG.</title>
        <authorList>
            <person name="Tunovic T."/>
            <person name="Pineiro-Iglesias B."/>
            <person name="Unosson C."/>
            <person name="Inganas E."/>
            <person name="Ohlen M."/>
            <person name="Cardew S."/>
            <person name="Jensie-Markopoulos S."/>
            <person name="Salva-Serra F."/>
            <person name="Jaen-Luchoro D."/>
            <person name="Karlsson R."/>
            <person name="Svensson-Stadler L."/>
            <person name="Chun J."/>
            <person name="Moore E."/>
        </authorList>
    </citation>
    <scope>NUCLEOTIDE SEQUENCE</scope>
    <source>
        <strain evidence="6">CCUG 50899</strain>
    </source>
</reference>
<dbReference type="InterPro" id="IPR000212">
    <property type="entry name" value="DNA_helicase_UvrD/REP"/>
</dbReference>
<dbReference type="GO" id="GO:0003677">
    <property type="term" value="F:DNA binding"/>
    <property type="evidence" value="ECO:0007669"/>
    <property type="project" value="InterPro"/>
</dbReference>
<evidence type="ECO:0000259" key="5">
    <source>
        <dbReference type="Pfam" id="PF00580"/>
    </source>
</evidence>
<dbReference type="AlphaFoldDB" id="A0A643ETL4"/>
<dbReference type="GO" id="GO:0005829">
    <property type="term" value="C:cytosol"/>
    <property type="evidence" value="ECO:0007669"/>
    <property type="project" value="TreeGrafter"/>
</dbReference>